<evidence type="ECO:0000256" key="6">
    <source>
        <dbReference type="ARBA" id="ARBA00022666"/>
    </source>
</evidence>
<sequence length="316" mass="35228">MTLIPVLDLAEEDKGLALKLGAAFRDIGFVALVNHGVPQATIDTLYRSAHAFFDLPPEVKRQVARPRPDQNRGYIAYGEETLARLSGRETPPDHKEIFSIGPFDVPKEPYYQAPAAYPSFAPNLWPTVPPTLQPAMRAYWHAVTALARRVLGISALALGLPADYFAPFTDRHISMLRLICYPPYESAPVDGQLRAGIHTDLNMLTFVHADSDMGGLEVRTRDGTWARPATAGAYIVNVGDILMRWTNDLWVSTPHRVANPPTGWQQRRLSVPFFFQANYDTTVECLPSCRPADRRPKYPPISVGAYRAERFARTAS</sequence>
<gene>
    <name evidence="13" type="ORF">SAMN02745126_00454</name>
</gene>
<evidence type="ECO:0000256" key="1">
    <source>
        <dbReference type="ARBA" id="ARBA00001954"/>
    </source>
</evidence>
<keyword evidence="11" id="KW-0560">Oxidoreductase</keyword>
<dbReference type="Pfam" id="PF03171">
    <property type="entry name" value="2OG-FeII_Oxy"/>
    <property type="match status" value="1"/>
</dbReference>
<reference evidence="14" key="1">
    <citation type="submission" date="2017-02" db="EMBL/GenBank/DDBJ databases">
        <authorList>
            <person name="Varghese N."/>
            <person name="Submissions S."/>
        </authorList>
    </citation>
    <scope>NUCLEOTIDE SEQUENCE [LARGE SCALE GENOMIC DNA]</scope>
    <source>
        <strain evidence="14">ATCC 27094</strain>
    </source>
</reference>
<evidence type="ECO:0000256" key="3">
    <source>
        <dbReference type="ARBA" id="ARBA00012293"/>
    </source>
</evidence>
<keyword evidence="11" id="KW-0479">Metal-binding</keyword>
<evidence type="ECO:0000256" key="9">
    <source>
        <dbReference type="ARBA" id="ARBA00047725"/>
    </source>
</evidence>
<evidence type="ECO:0000259" key="12">
    <source>
        <dbReference type="PROSITE" id="PS51471"/>
    </source>
</evidence>
<dbReference type="SUPFAM" id="SSF51197">
    <property type="entry name" value="Clavaminate synthase-like"/>
    <property type="match status" value="1"/>
</dbReference>
<dbReference type="OrthoDB" id="21825at2"/>
<protein>
    <recommendedName>
        <fullName evidence="5">2-oxoglutarate-dependent ethylene/succinate-forming enzyme</fullName>
        <ecNumber evidence="4">1.13.12.19</ecNumber>
        <ecNumber evidence="3">1.14.20.7</ecNumber>
    </recommendedName>
    <alternativeName>
        <fullName evidence="7">2-oxoglutarate dioxygenase (ethylene-forming)</fullName>
    </alternativeName>
    <alternativeName>
        <fullName evidence="8">2-oxoglutarate/L-arginine monooxygenase/decarboxylase (succinate-forming)</fullName>
    </alternativeName>
</protein>
<dbReference type="InterPro" id="IPR044861">
    <property type="entry name" value="IPNS-like_FE2OG_OXY"/>
</dbReference>
<dbReference type="AlphaFoldDB" id="A0A1T4JTR8"/>
<proteinExistence type="inferred from homology"/>
<evidence type="ECO:0000256" key="7">
    <source>
        <dbReference type="ARBA" id="ARBA00031011"/>
    </source>
</evidence>
<dbReference type="InterPro" id="IPR027443">
    <property type="entry name" value="IPNS-like_sf"/>
</dbReference>
<feature type="domain" description="Fe2OG dioxygenase" evidence="12">
    <location>
        <begin position="171"/>
        <end position="277"/>
    </location>
</feature>
<name>A0A1T4JTR8_9HYPH</name>
<comment type="cofactor">
    <cofactor evidence="1">
        <name>Fe(2+)</name>
        <dbReference type="ChEBI" id="CHEBI:29033"/>
    </cofactor>
</comment>
<evidence type="ECO:0000313" key="14">
    <source>
        <dbReference type="Proteomes" id="UP000190092"/>
    </source>
</evidence>
<dbReference type="Pfam" id="PF14226">
    <property type="entry name" value="DIOX_N"/>
    <property type="match status" value="1"/>
</dbReference>
<keyword evidence="6" id="KW-0266">Ethylene biosynthesis</keyword>
<dbReference type="PROSITE" id="PS51471">
    <property type="entry name" value="FE2OG_OXY"/>
    <property type="match status" value="1"/>
</dbReference>
<dbReference type="EC" id="1.14.20.7" evidence="3"/>
<evidence type="ECO:0000256" key="11">
    <source>
        <dbReference type="RuleBase" id="RU003682"/>
    </source>
</evidence>
<dbReference type="InterPro" id="IPR026992">
    <property type="entry name" value="DIOX_N"/>
</dbReference>
<keyword evidence="14" id="KW-1185">Reference proteome</keyword>
<dbReference type="GO" id="GO:0046872">
    <property type="term" value="F:metal ion binding"/>
    <property type="evidence" value="ECO:0007669"/>
    <property type="project" value="UniProtKB-KW"/>
</dbReference>
<evidence type="ECO:0000256" key="2">
    <source>
        <dbReference type="ARBA" id="ARBA00004767"/>
    </source>
</evidence>
<evidence type="ECO:0000256" key="8">
    <source>
        <dbReference type="ARBA" id="ARBA00031282"/>
    </source>
</evidence>
<evidence type="ECO:0000256" key="5">
    <source>
        <dbReference type="ARBA" id="ARBA00019045"/>
    </source>
</evidence>
<comment type="pathway">
    <text evidence="2">Alkene biosynthesis; ethylene biosynthesis via 2-oxoglutarate.</text>
</comment>
<dbReference type="Proteomes" id="UP000190092">
    <property type="component" value="Unassembled WGS sequence"/>
</dbReference>
<evidence type="ECO:0000256" key="4">
    <source>
        <dbReference type="ARBA" id="ARBA00012531"/>
    </source>
</evidence>
<comment type="similarity">
    <text evidence="11">Belongs to the iron/ascorbate-dependent oxidoreductase family.</text>
</comment>
<comment type="catalytic activity">
    <reaction evidence="10">
        <text>L-arginine + 2-oxoglutarate + O2 = guanidine + L-glutamate 5-semialdehyde + succinate + CO2</text>
        <dbReference type="Rhea" id="RHEA:31535"/>
        <dbReference type="ChEBI" id="CHEBI:15379"/>
        <dbReference type="ChEBI" id="CHEBI:16526"/>
        <dbReference type="ChEBI" id="CHEBI:16810"/>
        <dbReference type="ChEBI" id="CHEBI:30031"/>
        <dbReference type="ChEBI" id="CHEBI:30087"/>
        <dbReference type="ChEBI" id="CHEBI:32682"/>
        <dbReference type="ChEBI" id="CHEBI:58066"/>
        <dbReference type="EC" id="1.14.20.7"/>
    </reaction>
</comment>
<evidence type="ECO:0000313" key="13">
    <source>
        <dbReference type="EMBL" id="SJZ33576.1"/>
    </source>
</evidence>
<dbReference type="GO" id="GO:0009693">
    <property type="term" value="P:ethylene biosynthetic process"/>
    <property type="evidence" value="ECO:0007669"/>
    <property type="project" value="UniProtKB-KW"/>
</dbReference>
<dbReference type="RefSeq" id="WP_085932189.1">
    <property type="nucleotide sequence ID" value="NZ_FUWJ01000001.1"/>
</dbReference>
<evidence type="ECO:0000256" key="10">
    <source>
        <dbReference type="ARBA" id="ARBA00049359"/>
    </source>
</evidence>
<dbReference type="EMBL" id="FUWJ01000001">
    <property type="protein sequence ID" value="SJZ33576.1"/>
    <property type="molecule type" value="Genomic_DNA"/>
</dbReference>
<dbReference type="Gene3D" id="2.60.120.330">
    <property type="entry name" value="B-lactam Antibiotic, Isopenicillin N Synthase, Chain"/>
    <property type="match status" value="1"/>
</dbReference>
<dbReference type="PRINTS" id="PR00682">
    <property type="entry name" value="IPNSYNTHASE"/>
</dbReference>
<comment type="catalytic activity">
    <reaction evidence="9">
        <text>2-oxoglutarate + O2 + 2 H(+) = ethene + 3 CO2 + H2O</text>
        <dbReference type="Rhea" id="RHEA:31523"/>
        <dbReference type="ChEBI" id="CHEBI:15377"/>
        <dbReference type="ChEBI" id="CHEBI:15378"/>
        <dbReference type="ChEBI" id="CHEBI:15379"/>
        <dbReference type="ChEBI" id="CHEBI:16526"/>
        <dbReference type="ChEBI" id="CHEBI:16810"/>
        <dbReference type="ChEBI" id="CHEBI:18153"/>
        <dbReference type="EC" id="1.13.12.19"/>
    </reaction>
</comment>
<keyword evidence="11" id="KW-0408">Iron</keyword>
<dbReference type="EC" id="1.13.12.19" evidence="4"/>
<organism evidence="13 14">
    <name type="scientific">Enhydrobacter aerosaccus</name>
    <dbReference type="NCBI Taxonomy" id="225324"/>
    <lineage>
        <taxon>Bacteria</taxon>
        <taxon>Pseudomonadati</taxon>
        <taxon>Pseudomonadota</taxon>
        <taxon>Alphaproteobacteria</taxon>
        <taxon>Hyphomicrobiales</taxon>
        <taxon>Enhydrobacter</taxon>
    </lineage>
</organism>
<dbReference type="GO" id="GO:0102276">
    <property type="term" value="F:2-oxoglutarate oxygenase/decarboxylase (ethylene-forming) activity"/>
    <property type="evidence" value="ECO:0007669"/>
    <property type="project" value="UniProtKB-EC"/>
</dbReference>
<dbReference type="STRING" id="225324.SAMN02745126_00454"/>
<accession>A0A1T4JTR8</accession>
<dbReference type="InterPro" id="IPR050231">
    <property type="entry name" value="Iron_ascorbate_oxido_reductase"/>
</dbReference>
<dbReference type="PANTHER" id="PTHR47990">
    <property type="entry name" value="2-OXOGLUTARATE (2OG) AND FE(II)-DEPENDENT OXYGENASE SUPERFAMILY PROTEIN-RELATED"/>
    <property type="match status" value="1"/>
</dbReference>
<dbReference type="InterPro" id="IPR005123">
    <property type="entry name" value="Oxoglu/Fe-dep_dioxygenase_dom"/>
</dbReference>